<evidence type="ECO:0000313" key="1">
    <source>
        <dbReference type="EMBL" id="HFN01568.1"/>
    </source>
</evidence>
<accession>A0A7C3KJM3</accession>
<comment type="caution">
    <text evidence="1">The sequence shown here is derived from an EMBL/GenBank/DDBJ whole genome shotgun (WGS) entry which is preliminary data.</text>
</comment>
<protein>
    <submittedName>
        <fullName evidence="1">Uncharacterized protein</fullName>
    </submittedName>
</protein>
<reference evidence="1" key="1">
    <citation type="journal article" date="2020" name="mSystems">
        <title>Genome- and Community-Level Interaction Insights into Carbon Utilization and Element Cycling Functions of Hydrothermarchaeota in Hydrothermal Sediment.</title>
        <authorList>
            <person name="Zhou Z."/>
            <person name="Liu Y."/>
            <person name="Xu W."/>
            <person name="Pan J."/>
            <person name="Luo Z.H."/>
            <person name="Li M."/>
        </authorList>
    </citation>
    <scope>NUCLEOTIDE SEQUENCE [LARGE SCALE GENOMIC DNA]</scope>
    <source>
        <strain evidence="1">SpSt-418</strain>
    </source>
</reference>
<dbReference type="EMBL" id="DSRU01000419">
    <property type="protein sequence ID" value="HFN01568.1"/>
    <property type="molecule type" value="Genomic_DNA"/>
</dbReference>
<gene>
    <name evidence="1" type="ORF">ENR64_28250</name>
</gene>
<sequence>MTPRMLRQLWSLIETTQAHVLLDLDDKSLVQWLLRQLQDGRSLNPEEDSVMNDYINSRLPLIRDLAQHRMVPNH</sequence>
<name>A0A7C3KJM3_9CYAN</name>
<proteinExistence type="predicted"/>
<dbReference type="AlphaFoldDB" id="A0A7C3KJM3"/>
<organism evidence="1">
    <name type="scientific">Oscillatoriales cyanobacterium SpSt-418</name>
    <dbReference type="NCBI Taxonomy" id="2282169"/>
    <lineage>
        <taxon>Bacteria</taxon>
        <taxon>Bacillati</taxon>
        <taxon>Cyanobacteriota</taxon>
        <taxon>Cyanophyceae</taxon>
        <taxon>Oscillatoriophycideae</taxon>
        <taxon>Oscillatoriales</taxon>
    </lineage>
</organism>